<reference evidence="1 2" key="1">
    <citation type="journal article" date="2023" name="Hortic Res">
        <title>Pangenome of water caltrop reveals structural variations and asymmetric subgenome divergence after allopolyploidization.</title>
        <authorList>
            <person name="Zhang X."/>
            <person name="Chen Y."/>
            <person name="Wang L."/>
            <person name="Yuan Y."/>
            <person name="Fang M."/>
            <person name="Shi L."/>
            <person name="Lu R."/>
            <person name="Comes H.P."/>
            <person name="Ma Y."/>
            <person name="Chen Y."/>
            <person name="Huang G."/>
            <person name="Zhou Y."/>
            <person name="Zheng Z."/>
            <person name="Qiu Y."/>
        </authorList>
    </citation>
    <scope>NUCLEOTIDE SEQUENCE [LARGE SCALE GENOMIC DNA]</scope>
    <source>
        <strain evidence="1">F231</strain>
    </source>
</reference>
<dbReference type="FunFam" id="3.40.50.1000:FF:000137">
    <property type="entry name" value="Hydrolase family protein / HAD-superfamily protein"/>
    <property type="match status" value="1"/>
</dbReference>
<dbReference type="InterPro" id="IPR006353">
    <property type="entry name" value="HAD-SF_hydro_IIA_CECR5"/>
</dbReference>
<dbReference type="PANTHER" id="PTHR14269:SF4">
    <property type="entry name" value="CAT EYE SYNDROME CRITICAL REGION PROTEIN 5"/>
    <property type="match status" value="1"/>
</dbReference>
<keyword evidence="2" id="KW-1185">Reference proteome</keyword>
<dbReference type="GO" id="GO:0046474">
    <property type="term" value="P:glycerophospholipid biosynthetic process"/>
    <property type="evidence" value="ECO:0007669"/>
    <property type="project" value="TreeGrafter"/>
</dbReference>
<dbReference type="NCBIfam" id="TIGR01456">
    <property type="entry name" value="CECR5"/>
    <property type="match status" value="1"/>
</dbReference>
<accession>A0AAN7QM81</accession>
<organism evidence="1 2">
    <name type="scientific">Trapa natans</name>
    <name type="common">Water chestnut</name>
    <dbReference type="NCBI Taxonomy" id="22666"/>
    <lineage>
        <taxon>Eukaryota</taxon>
        <taxon>Viridiplantae</taxon>
        <taxon>Streptophyta</taxon>
        <taxon>Embryophyta</taxon>
        <taxon>Tracheophyta</taxon>
        <taxon>Spermatophyta</taxon>
        <taxon>Magnoliopsida</taxon>
        <taxon>eudicotyledons</taxon>
        <taxon>Gunneridae</taxon>
        <taxon>Pentapetalae</taxon>
        <taxon>rosids</taxon>
        <taxon>malvids</taxon>
        <taxon>Myrtales</taxon>
        <taxon>Lythraceae</taxon>
        <taxon>Trapa</taxon>
    </lineage>
</organism>
<dbReference type="InterPro" id="IPR036412">
    <property type="entry name" value="HAD-like_sf"/>
</dbReference>
<dbReference type="InterPro" id="IPR023214">
    <property type="entry name" value="HAD_sf"/>
</dbReference>
<dbReference type="AlphaFoldDB" id="A0AAN7QM81"/>
<dbReference type="InterPro" id="IPR006357">
    <property type="entry name" value="HAD-SF_hydro_IIA"/>
</dbReference>
<name>A0AAN7QM81_TRANT</name>
<protein>
    <recommendedName>
        <fullName evidence="3">Cat eye syndrome critical region protein 5</fullName>
    </recommendedName>
</protein>
<sequence length="377" mass="42268">MRHQIFRIASQKRSRDCILRPFFDNVTRSLSQNSSQSERPSFGVAFDIDGVILLGHTPVGGSPRALRRLYDDLGALKIPYVFLTNGGGFPESRRAAELSEILGINILPSQVIQGHSPFKQLVNRFENEFVIAVGKGEPAAVMTEYGFKNVLSIDEYSSYFDGIDPLTPYKMWTAREIGNGVKTERGDVVSKRVQAAFVLSDPVDWSRDIQVLCDVLRTGGLPGREMGDQPYIYFANDDLEYQANFPTERLGMAAFRIALEAIYNRIHCNPLVYTSYGKPNPLVFKNAEKVLGSLLHRDKPSHHIPEQFNTLYMVGDNPKVDIRGAQQAGAPWFSILTRTGVFKGKQNHQEFPADVVVDTVEEAVDFILRRENAPLTL</sequence>
<gene>
    <name evidence="1" type="ORF">SAY86_013859</name>
</gene>
<dbReference type="Pfam" id="PF13242">
    <property type="entry name" value="Hydrolase_like"/>
    <property type="match status" value="1"/>
</dbReference>
<dbReference type="Pfam" id="PF13344">
    <property type="entry name" value="Hydrolase_6"/>
    <property type="match status" value="1"/>
</dbReference>
<dbReference type="GO" id="GO:0005739">
    <property type="term" value="C:mitochondrion"/>
    <property type="evidence" value="ECO:0007669"/>
    <property type="project" value="TreeGrafter"/>
</dbReference>
<proteinExistence type="predicted"/>
<dbReference type="SUPFAM" id="SSF56784">
    <property type="entry name" value="HAD-like"/>
    <property type="match status" value="1"/>
</dbReference>
<dbReference type="Proteomes" id="UP001346149">
    <property type="component" value="Unassembled WGS sequence"/>
</dbReference>
<dbReference type="NCBIfam" id="TIGR01460">
    <property type="entry name" value="HAD-SF-IIA"/>
    <property type="match status" value="1"/>
</dbReference>
<dbReference type="EMBL" id="JAXQNO010000020">
    <property type="protein sequence ID" value="KAK4772084.1"/>
    <property type="molecule type" value="Genomic_DNA"/>
</dbReference>
<evidence type="ECO:0000313" key="1">
    <source>
        <dbReference type="EMBL" id="KAK4772084.1"/>
    </source>
</evidence>
<evidence type="ECO:0008006" key="3">
    <source>
        <dbReference type="Google" id="ProtNLM"/>
    </source>
</evidence>
<dbReference type="InterPro" id="IPR050324">
    <property type="entry name" value="CDP-alcohol_PTase-I"/>
</dbReference>
<dbReference type="Gene3D" id="3.40.50.1000">
    <property type="entry name" value="HAD superfamily/HAD-like"/>
    <property type="match status" value="2"/>
</dbReference>
<comment type="caution">
    <text evidence="1">The sequence shown here is derived from an EMBL/GenBank/DDBJ whole genome shotgun (WGS) entry which is preliminary data.</text>
</comment>
<evidence type="ECO:0000313" key="2">
    <source>
        <dbReference type="Proteomes" id="UP001346149"/>
    </source>
</evidence>
<dbReference type="PANTHER" id="PTHR14269">
    <property type="entry name" value="CDP-DIACYLGLYCEROL--GLYCEROL-3-PHOSPHATE 3-PHOSPHATIDYLTRANSFERASE-RELATED"/>
    <property type="match status" value="1"/>
</dbReference>